<gene>
    <name evidence="1" type="ORF">F383_32994</name>
</gene>
<name>A0A0B0PPV5_GOSAR</name>
<dbReference type="Proteomes" id="UP000032142">
    <property type="component" value="Unassembled WGS sequence"/>
</dbReference>
<dbReference type="AlphaFoldDB" id="A0A0B0PPV5"/>
<reference evidence="2" key="1">
    <citation type="submission" date="2014-09" db="EMBL/GenBank/DDBJ databases">
        <authorList>
            <person name="Mudge J."/>
            <person name="Ramaraj T."/>
            <person name="Lindquist I.E."/>
            <person name="Bharti A.K."/>
            <person name="Sundararajan A."/>
            <person name="Cameron C.T."/>
            <person name="Woodward J.E."/>
            <person name="May G.D."/>
            <person name="Brubaker C."/>
            <person name="Broadhvest J."/>
            <person name="Wilkins T.A."/>
        </authorList>
    </citation>
    <scope>NUCLEOTIDE SEQUENCE</scope>
    <source>
        <strain evidence="2">cv. AKA8401</strain>
    </source>
</reference>
<proteinExistence type="predicted"/>
<keyword evidence="2" id="KW-1185">Reference proteome</keyword>
<protein>
    <submittedName>
        <fullName evidence="1">Uncharacterized protein</fullName>
    </submittedName>
</protein>
<evidence type="ECO:0000313" key="2">
    <source>
        <dbReference type="Proteomes" id="UP000032142"/>
    </source>
</evidence>
<organism evidence="1 2">
    <name type="scientific">Gossypium arboreum</name>
    <name type="common">Tree cotton</name>
    <name type="synonym">Gossypium nanking</name>
    <dbReference type="NCBI Taxonomy" id="29729"/>
    <lineage>
        <taxon>Eukaryota</taxon>
        <taxon>Viridiplantae</taxon>
        <taxon>Streptophyta</taxon>
        <taxon>Embryophyta</taxon>
        <taxon>Tracheophyta</taxon>
        <taxon>Spermatophyta</taxon>
        <taxon>Magnoliopsida</taxon>
        <taxon>eudicotyledons</taxon>
        <taxon>Gunneridae</taxon>
        <taxon>Pentapetalae</taxon>
        <taxon>rosids</taxon>
        <taxon>malvids</taxon>
        <taxon>Malvales</taxon>
        <taxon>Malvaceae</taxon>
        <taxon>Malvoideae</taxon>
        <taxon>Gossypium</taxon>
    </lineage>
</organism>
<sequence length="48" mass="5810">MHNLFICQLHIKTSFVHFHSINLLPKHTIIEHLYIAKTWYQNKPNHMA</sequence>
<accession>A0A0B0PPV5</accession>
<evidence type="ECO:0000313" key="1">
    <source>
        <dbReference type="EMBL" id="KHG26857.1"/>
    </source>
</evidence>
<dbReference type="EMBL" id="KN438792">
    <property type="protein sequence ID" value="KHG26857.1"/>
    <property type="molecule type" value="Genomic_DNA"/>
</dbReference>